<accession>A0A9Q4KUX6</accession>
<dbReference type="AlphaFoldDB" id="A0A9Q4KUX6"/>
<dbReference type="RefSeq" id="WP_274925223.1">
    <property type="nucleotide sequence ID" value="NZ_JAKELO010000002.1"/>
</dbReference>
<protein>
    <submittedName>
        <fullName evidence="1">DUF2124 domain-containing protein</fullName>
    </submittedName>
</protein>
<dbReference type="EMBL" id="JAKELO010000002">
    <property type="protein sequence ID" value="MDE4908602.1"/>
    <property type="molecule type" value="Genomic_DNA"/>
</dbReference>
<reference evidence="1" key="1">
    <citation type="submission" date="2022-01" db="EMBL/GenBank/DDBJ databases">
        <title>Draft genome of Methanogenium marinum DSM 15558.</title>
        <authorList>
            <person name="Chen S.-C."/>
            <person name="You Y.-T."/>
        </authorList>
    </citation>
    <scope>NUCLEOTIDE SEQUENCE</scope>
    <source>
        <strain evidence="1">DSM 15558</strain>
    </source>
</reference>
<dbReference type="InterPro" id="IPR009183">
    <property type="entry name" value="UCP004962"/>
</dbReference>
<gene>
    <name evidence="1" type="ORF">L0665_08290</name>
</gene>
<organism evidence="1 2">
    <name type="scientific">Methanogenium marinum</name>
    <dbReference type="NCBI Taxonomy" id="348610"/>
    <lineage>
        <taxon>Archaea</taxon>
        <taxon>Methanobacteriati</taxon>
        <taxon>Methanobacteriota</taxon>
        <taxon>Stenosarchaea group</taxon>
        <taxon>Methanomicrobia</taxon>
        <taxon>Methanomicrobiales</taxon>
        <taxon>Methanomicrobiaceae</taxon>
        <taxon>Methanogenium</taxon>
    </lineage>
</organism>
<name>A0A9Q4KUX6_9EURY</name>
<sequence>MELQETGSGIAGMLRPFKKYMVESGIADTDQVVFYGCPGTCTPFVELLTYAVRDLPFEFIFVPRLDESSAKVLKPVAHVGMQVTSHAPETFDPKVIVIMGGLAMPNEPVTAEMVQEKIAGYDAKIVGICFMDMFRRAGWLEKIAFEMVINAQMDPVEVWK</sequence>
<evidence type="ECO:0000313" key="1">
    <source>
        <dbReference type="EMBL" id="MDE4908602.1"/>
    </source>
</evidence>
<evidence type="ECO:0000313" key="2">
    <source>
        <dbReference type="Proteomes" id="UP001143747"/>
    </source>
</evidence>
<dbReference type="Proteomes" id="UP001143747">
    <property type="component" value="Unassembled WGS sequence"/>
</dbReference>
<comment type="caution">
    <text evidence="1">The sequence shown here is derived from an EMBL/GenBank/DDBJ whole genome shotgun (WGS) entry which is preliminary data.</text>
</comment>
<dbReference type="PIRSF" id="PIRSF004962">
    <property type="entry name" value="UCP004962"/>
    <property type="match status" value="1"/>
</dbReference>
<dbReference type="Gene3D" id="3.40.50.2300">
    <property type="match status" value="1"/>
</dbReference>
<proteinExistence type="predicted"/>
<keyword evidence="2" id="KW-1185">Reference proteome</keyword>
<dbReference type="Pfam" id="PF09897">
    <property type="entry name" value="DUF2124"/>
    <property type="match status" value="1"/>
</dbReference>